<accession>A0A0F7V866</accession>
<feature type="signal peptide" evidence="2">
    <location>
        <begin position="1"/>
        <end position="24"/>
    </location>
</feature>
<protein>
    <recommendedName>
        <fullName evidence="4">Transmembrane protein</fullName>
    </recommendedName>
</protein>
<gene>
    <name evidence="3" type="ORF">BN1205_060360</name>
</gene>
<proteinExistence type="predicted"/>
<organism evidence="3">
    <name type="scientific">Toxoplasma gondii (strain ATCC 50861 / VEG)</name>
    <dbReference type="NCBI Taxonomy" id="432359"/>
    <lineage>
        <taxon>Eukaryota</taxon>
        <taxon>Sar</taxon>
        <taxon>Alveolata</taxon>
        <taxon>Apicomplexa</taxon>
        <taxon>Conoidasida</taxon>
        <taxon>Coccidia</taxon>
        <taxon>Eucoccidiorida</taxon>
        <taxon>Eimeriorina</taxon>
        <taxon>Sarcocystidae</taxon>
        <taxon>Toxoplasma</taxon>
    </lineage>
</organism>
<name>A0A0F7V866_TOXGV</name>
<sequence length="179" mass="19638">MARKRATYLLACIALPAINVLLFGDCIPSHQLSITSTEPPGRNASVHSALPADVTEQDEDETSVEEDVLAPGSYGSLRYHLSDMDTTFRWPSERHRTSALMRDTIPGLLLVAALVLMSRRARPEEEEGMVAQLRILNQGDVAPAVAGGQVQERAESPPPAYSDWKPRKTSLLSKLHLPE</sequence>
<dbReference type="AlphaFoldDB" id="A0A0F7V866"/>
<evidence type="ECO:0000313" key="3">
    <source>
        <dbReference type="EMBL" id="CEL76947.1"/>
    </source>
</evidence>
<evidence type="ECO:0000256" key="2">
    <source>
        <dbReference type="SAM" id="SignalP"/>
    </source>
</evidence>
<keyword evidence="2" id="KW-0732">Signal</keyword>
<evidence type="ECO:0008006" key="4">
    <source>
        <dbReference type="Google" id="ProtNLM"/>
    </source>
</evidence>
<reference evidence="3" key="1">
    <citation type="journal article" date="2015" name="PLoS ONE">
        <title>Comprehensive Evaluation of Toxoplasma gondii VEG and Neospora caninum LIV Genomes with Tachyzoite Stage Transcriptome and Proteome Defines Novel Transcript Features.</title>
        <authorList>
            <person name="Ramaprasad A."/>
            <person name="Mourier T."/>
            <person name="Naeem R."/>
            <person name="Malas T.B."/>
            <person name="Moussa E."/>
            <person name="Panigrahi A."/>
            <person name="Vermont S.J."/>
            <person name="Otto T.D."/>
            <person name="Wastling J."/>
            <person name="Pain A."/>
        </authorList>
    </citation>
    <scope>NUCLEOTIDE SEQUENCE</scope>
    <source>
        <strain evidence="3">VEG</strain>
    </source>
</reference>
<feature type="region of interest" description="Disordered" evidence="1">
    <location>
        <begin position="144"/>
        <end position="179"/>
    </location>
</feature>
<feature type="chain" id="PRO_5002523734" description="Transmembrane protein" evidence="2">
    <location>
        <begin position="25"/>
        <end position="179"/>
    </location>
</feature>
<evidence type="ECO:0000256" key="1">
    <source>
        <dbReference type="SAM" id="MobiDB-lite"/>
    </source>
</evidence>
<feature type="region of interest" description="Disordered" evidence="1">
    <location>
        <begin position="36"/>
        <end position="63"/>
    </location>
</feature>
<dbReference type="EMBL" id="LN714500">
    <property type="protein sequence ID" value="CEL76947.1"/>
    <property type="molecule type" value="Genomic_DNA"/>
</dbReference>